<dbReference type="GO" id="GO:0003824">
    <property type="term" value="F:catalytic activity"/>
    <property type="evidence" value="ECO:0007669"/>
    <property type="project" value="InterPro"/>
</dbReference>
<evidence type="ECO:0000313" key="3">
    <source>
        <dbReference type="EMBL" id="OIR16139.1"/>
    </source>
</evidence>
<dbReference type="AlphaFoldDB" id="A0A1J5T7P1"/>
<dbReference type="PANTHER" id="PTHR42964:SF1">
    <property type="entry name" value="POLYKETIDE BIOSYNTHESIS ENOYL-COA HYDRATASE PKSH-RELATED"/>
    <property type="match status" value="1"/>
</dbReference>
<name>A0A1J5T7P1_9ARCH</name>
<dbReference type="PANTHER" id="PTHR42964">
    <property type="entry name" value="ENOYL-COA HYDRATASE"/>
    <property type="match status" value="1"/>
</dbReference>
<evidence type="ECO:0000313" key="4">
    <source>
        <dbReference type="Proteomes" id="UP000183080"/>
    </source>
</evidence>
<dbReference type="Pfam" id="PF00378">
    <property type="entry name" value="ECH_1"/>
    <property type="match status" value="1"/>
</dbReference>
<dbReference type="SUPFAM" id="SSF52096">
    <property type="entry name" value="ClpP/crotonase"/>
    <property type="match status" value="1"/>
</dbReference>
<organism evidence="3 4">
    <name type="scientific">Marine Group III euryarchaeote CG-Epi1</name>
    <dbReference type="NCBI Taxonomy" id="1888995"/>
    <lineage>
        <taxon>Archaea</taxon>
        <taxon>Methanobacteriati</taxon>
        <taxon>Thermoplasmatota</taxon>
        <taxon>Thermoplasmata</taxon>
        <taxon>Candidatus Thermoprofundales</taxon>
    </lineage>
</organism>
<dbReference type="InterPro" id="IPR001753">
    <property type="entry name" value="Enoyl-CoA_hydra/iso"/>
</dbReference>
<evidence type="ECO:0008006" key="5">
    <source>
        <dbReference type="Google" id="ProtNLM"/>
    </source>
</evidence>
<dbReference type="Gene3D" id="3.90.226.20">
    <property type="match status" value="1"/>
</dbReference>
<dbReference type="Gene3D" id="3.30.300.220">
    <property type="match status" value="1"/>
</dbReference>
<accession>A0A1J5T7P1</accession>
<proteinExistence type="inferred from homology"/>
<dbReference type="Proteomes" id="UP000183080">
    <property type="component" value="Unassembled WGS sequence"/>
</dbReference>
<dbReference type="InterPro" id="IPR029045">
    <property type="entry name" value="ClpP/crotonase-like_dom_sf"/>
</dbReference>
<dbReference type="InterPro" id="IPR051683">
    <property type="entry name" value="Enoyl-CoA_Hydratase/Isomerase"/>
</dbReference>
<comment type="caution">
    <text evidence="3">The sequence shown here is derived from an EMBL/GenBank/DDBJ whole genome shotgun (WGS) entry which is preliminary data.</text>
</comment>
<dbReference type="Gene3D" id="1.10.12.10">
    <property type="entry name" value="Lyase 2-enoyl-coa Hydratase, Chain A, domain 2"/>
    <property type="match status" value="1"/>
</dbReference>
<dbReference type="STRING" id="1888995.BD935_03345"/>
<dbReference type="CDD" id="cd06558">
    <property type="entry name" value="crotonase-like"/>
    <property type="match status" value="1"/>
</dbReference>
<gene>
    <name evidence="3" type="ORF">BD935_03345</name>
</gene>
<reference evidence="3 4" key="1">
    <citation type="submission" date="2016-08" db="EMBL/GenBank/DDBJ databases">
        <title>New Insights into Marine Group III Euryarchaeota, from dark to light.</title>
        <authorList>
            <person name="Haro-Moreno J.M."/>
            <person name="Rodriguez-Valera F."/>
            <person name="Lopez-Garcia P."/>
            <person name="Moreira D."/>
            <person name="Martin-Cuadrado A.B."/>
        </authorList>
    </citation>
    <scope>NUCLEOTIDE SEQUENCE [LARGE SCALE GENOMIC DNA]</scope>
    <source>
        <strain evidence="3">CG-Epi1</strain>
    </source>
</reference>
<sequence>MSDEVPLIVERDGEALMLSLNNTQKKNALTSEMMGALSGILGDVKNYDGLRVIVIKGNGSVFCSGADINTWNPEELQELLFSLSDCPVPTIAHVHGVCFGGGMGLASACDFVIAEEGTKFGFPEVKIGMIPAVISPYVSRKMSISRMRELFITGESFGIRQAYDFGFLYTLDSDIEKLMAKIRKGAPLAQSFIKKLLSEEVDKDYIDERDSHLAELITQIREGSEGQEGMAAFLQKRPPSWSKE</sequence>
<comment type="similarity">
    <text evidence="1 2">Belongs to the enoyl-CoA hydratase/isomerase family.</text>
</comment>
<dbReference type="InterPro" id="IPR018376">
    <property type="entry name" value="Enoyl-CoA_hyd/isom_CS"/>
</dbReference>
<protein>
    <recommendedName>
        <fullName evidence="5">Enoyl-CoA hydratase</fullName>
    </recommendedName>
</protein>
<dbReference type="EMBL" id="MIZA01000025">
    <property type="protein sequence ID" value="OIR16139.1"/>
    <property type="molecule type" value="Genomic_DNA"/>
</dbReference>
<evidence type="ECO:0000256" key="1">
    <source>
        <dbReference type="ARBA" id="ARBA00005254"/>
    </source>
</evidence>
<evidence type="ECO:0000256" key="2">
    <source>
        <dbReference type="RuleBase" id="RU003707"/>
    </source>
</evidence>
<dbReference type="InterPro" id="IPR014748">
    <property type="entry name" value="Enoyl-CoA_hydra_C"/>
</dbReference>
<dbReference type="PROSITE" id="PS00166">
    <property type="entry name" value="ENOYL_COA_HYDRATASE"/>
    <property type="match status" value="1"/>
</dbReference>